<feature type="transmembrane region" description="Helical" evidence="1">
    <location>
        <begin position="96"/>
        <end position="117"/>
    </location>
</feature>
<protein>
    <submittedName>
        <fullName evidence="2">Uncharacterized protein</fullName>
    </submittedName>
</protein>
<accession>A0A1E1F2U2</accession>
<dbReference type="KEGG" id="sclo:SCLO_1017950"/>
<sequence length="164" mass="17686">MQAGMSVMMGMKWSIIVFASALVLGFLGMGALGAALYYACYPLLAPFYGNLVNWHGDWVWSATIWAGVLWPFTFLIAGGLNLYLTPYAPVLLRGAGYVLVLWLGAALIWALILAISYKTPEAACAETGSARFGPCTRADIMTGNATPVSARTGAAIRSRRRSWK</sequence>
<evidence type="ECO:0000313" key="3">
    <source>
        <dbReference type="Proteomes" id="UP000218272"/>
    </source>
</evidence>
<gene>
    <name evidence="2" type="ORF">SCLO_1017950</name>
</gene>
<dbReference type="Proteomes" id="UP000218272">
    <property type="component" value="Chromosome SCLO_1"/>
</dbReference>
<proteinExistence type="predicted"/>
<feature type="transmembrane region" description="Helical" evidence="1">
    <location>
        <begin position="59"/>
        <end position="84"/>
    </location>
</feature>
<keyword evidence="1" id="KW-0472">Membrane</keyword>
<dbReference type="EMBL" id="AP017655">
    <property type="protein sequence ID" value="BAV64835.1"/>
    <property type="molecule type" value="Genomic_DNA"/>
</dbReference>
<keyword evidence="1" id="KW-1133">Transmembrane helix</keyword>
<reference evidence="2 3" key="1">
    <citation type="submission" date="2016-10" db="EMBL/GenBank/DDBJ databases">
        <title>Complete Genome Sequence of the Nonylphenol-Degrading Bacterium Sphingobium cloacae JCM 10874T.</title>
        <authorList>
            <person name="Ootsuka M."/>
            <person name="Nishizawa T."/>
            <person name="Ohta H."/>
        </authorList>
    </citation>
    <scope>NUCLEOTIDE SEQUENCE [LARGE SCALE GENOMIC DNA]</scope>
    <source>
        <strain evidence="2 3">JCM 10874</strain>
    </source>
</reference>
<organism evidence="2 3">
    <name type="scientific">Sphingobium cloacae</name>
    <dbReference type="NCBI Taxonomy" id="120107"/>
    <lineage>
        <taxon>Bacteria</taxon>
        <taxon>Pseudomonadati</taxon>
        <taxon>Pseudomonadota</taxon>
        <taxon>Alphaproteobacteria</taxon>
        <taxon>Sphingomonadales</taxon>
        <taxon>Sphingomonadaceae</taxon>
        <taxon>Sphingobium</taxon>
    </lineage>
</organism>
<evidence type="ECO:0000313" key="2">
    <source>
        <dbReference type="EMBL" id="BAV64835.1"/>
    </source>
</evidence>
<keyword evidence="3" id="KW-1185">Reference proteome</keyword>
<name>A0A1E1F2U2_9SPHN</name>
<evidence type="ECO:0000256" key="1">
    <source>
        <dbReference type="SAM" id="Phobius"/>
    </source>
</evidence>
<keyword evidence="1" id="KW-0812">Transmembrane</keyword>
<dbReference type="AlphaFoldDB" id="A0A1E1F2U2"/>